<dbReference type="STRING" id="1314674.A0A0D7AW49"/>
<evidence type="ECO:0000256" key="11">
    <source>
        <dbReference type="ARBA" id="ARBA00023136"/>
    </source>
</evidence>
<evidence type="ECO:0000256" key="10">
    <source>
        <dbReference type="ARBA" id="ARBA00023128"/>
    </source>
</evidence>
<evidence type="ECO:0000256" key="2">
    <source>
        <dbReference type="ARBA" id="ARBA00006837"/>
    </source>
</evidence>
<evidence type="ECO:0000256" key="1">
    <source>
        <dbReference type="ARBA" id="ARBA00004448"/>
    </source>
</evidence>
<dbReference type="InterPro" id="IPR013875">
    <property type="entry name" value="Pam17"/>
</dbReference>
<sequence length="151" mass="16966">MSWSEYLALRKGRLLWQRIATVPGAIIGLFGGASYFASLEMDPAKPIMGLDPFMFYGGCTAGCMALGGVLGPSMGSALWRLKSRSVVRSFDARDANFFRRIEKYRADASLASNSTTGQMPDYYGEKIGSLHQYRTWLRDQGKFKRRHEFTD</sequence>
<dbReference type="EMBL" id="KN880929">
    <property type="protein sequence ID" value="KIY61506.1"/>
    <property type="molecule type" value="Genomic_DNA"/>
</dbReference>
<dbReference type="OrthoDB" id="5970083at2759"/>
<keyword evidence="7" id="KW-0809">Transit peptide</keyword>
<keyword evidence="14" id="KW-1185">Reference proteome</keyword>
<gene>
    <name evidence="13" type="ORF">CYLTODRAFT_459815</name>
</gene>
<keyword evidence="5 12" id="KW-0999">Mitochondrion inner membrane</keyword>
<reference evidence="13 14" key="1">
    <citation type="journal article" date="2015" name="Fungal Genet. Biol.">
        <title>Evolution of novel wood decay mechanisms in Agaricales revealed by the genome sequences of Fistulina hepatica and Cylindrobasidium torrendii.</title>
        <authorList>
            <person name="Floudas D."/>
            <person name="Held B.W."/>
            <person name="Riley R."/>
            <person name="Nagy L.G."/>
            <person name="Koehler G."/>
            <person name="Ransdell A.S."/>
            <person name="Younus H."/>
            <person name="Chow J."/>
            <person name="Chiniquy J."/>
            <person name="Lipzen A."/>
            <person name="Tritt A."/>
            <person name="Sun H."/>
            <person name="Haridas S."/>
            <person name="LaButti K."/>
            <person name="Ohm R.A."/>
            <person name="Kues U."/>
            <person name="Blanchette R.A."/>
            <person name="Grigoriev I.V."/>
            <person name="Minto R.E."/>
            <person name="Hibbett D.S."/>
        </authorList>
    </citation>
    <scope>NUCLEOTIDE SEQUENCE [LARGE SCALE GENOMIC DNA]</scope>
    <source>
        <strain evidence="13 14">FP15055 ss-10</strain>
    </source>
</reference>
<evidence type="ECO:0000256" key="4">
    <source>
        <dbReference type="ARBA" id="ARBA00022692"/>
    </source>
</evidence>
<keyword evidence="11 12" id="KW-0472">Membrane</keyword>
<keyword evidence="4 12" id="KW-0812">Transmembrane</keyword>
<evidence type="ECO:0000256" key="6">
    <source>
        <dbReference type="ARBA" id="ARBA00022927"/>
    </source>
</evidence>
<feature type="transmembrane region" description="Helical" evidence="12">
    <location>
        <begin position="53"/>
        <end position="79"/>
    </location>
</feature>
<dbReference type="GO" id="GO:0030150">
    <property type="term" value="P:protein import into mitochondrial matrix"/>
    <property type="evidence" value="ECO:0007669"/>
    <property type="project" value="UniProtKB-UniRule"/>
</dbReference>
<evidence type="ECO:0000256" key="7">
    <source>
        <dbReference type="ARBA" id="ARBA00022946"/>
    </source>
</evidence>
<evidence type="ECO:0000256" key="3">
    <source>
        <dbReference type="ARBA" id="ARBA00022448"/>
    </source>
</evidence>
<proteinExistence type="inferred from homology"/>
<evidence type="ECO:0000256" key="5">
    <source>
        <dbReference type="ARBA" id="ARBA00022792"/>
    </source>
</evidence>
<dbReference type="PANTHER" id="PTHR28021">
    <property type="entry name" value="PRESEQUENCE TRANSLOCATED-ASSOCIATED MOTOR SUBUNIT PAM17, MITOCHONDRIAL"/>
    <property type="match status" value="1"/>
</dbReference>
<evidence type="ECO:0000313" key="14">
    <source>
        <dbReference type="Proteomes" id="UP000054007"/>
    </source>
</evidence>
<organism evidence="13 14">
    <name type="scientific">Cylindrobasidium torrendii FP15055 ss-10</name>
    <dbReference type="NCBI Taxonomy" id="1314674"/>
    <lineage>
        <taxon>Eukaryota</taxon>
        <taxon>Fungi</taxon>
        <taxon>Dikarya</taxon>
        <taxon>Basidiomycota</taxon>
        <taxon>Agaricomycotina</taxon>
        <taxon>Agaricomycetes</taxon>
        <taxon>Agaricomycetidae</taxon>
        <taxon>Agaricales</taxon>
        <taxon>Marasmiineae</taxon>
        <taxon>Physalacriaceae</taxon>
        <taxon>Cylindrobasidium</taxon>
    </lineage>
</organism>
<dbReference type="PANTHER" id="PTHR28021:SF1">
    <property type="entry name" value="PRESEQUENCE TRANSLOCATED-ASSOCIATED MOTOR SUBUNIT PAM17, MITOCHONDRIAL"/>
    <property type="match status" value="1"/>
</dbReference>
<evidence type="ECO:0000313" key="13">
    <source>
        <dbReference type="EMBL" id="KIY61506.1"/>
    </source>
</evidence>
<keyword evidence="3 12" id="KW-0813">Transport</keyword>
<name>A0A0D7AW49_9AGAR</name>
<keyword evidence="10 12" id="KW-0496">Mitochondrion</keyword>
<dbReference type="Pfam" id="PF08566">
    <property type="entry name" value="Pam17"/>
    <property type="match status" value="1"/>
</dbReference>
<keyword evidence="9 12" id="KW-0811">Translocation</keyword>
<protein>
    <recommendedName>
        <fullName evidence="12">Presequence translocated-associated motor subunit PAM17</fullName>
    </recommendedName>
</protein>
<comment type="function">
    <text evidence="12">Component of the PAM complex, a complex required for the translocation of transit peptide-containing proteins from the inner membrane into the mitochondrial matrix in an ATP-dependent manner.</text>
</comment>
<comment type="subcellular location">
    <subcellularLocation>
        <location evidence="1 12">Mitochondrion inner membrane</location>
        <topology evidence="1 12">Multi-pass membrane protein</topology>
    </subcellularLocation>
</comment>
<keyword evidence="6 12" id="KW-0653">Protein transport</keyword>
<comment type="similarity">
    <text evidence="2 12">Belongs to the PAM17 family.</text>
</comment>
<dbReference type="Proteomes" id="UP000054007">
    <property type="component" value="Unassembled WGS sequence"/>
</dbReference>
<accession>A0A0D7AW49</accession>
<evidence type="ECO:0000256" key="9">
    <source>
        <dbReference type="ARBA" id="ARBA00023010"/>
    </source>
</evidence>
<dbReference type="AlphaFoldDB" id="A0A0D7AW49"/>
<feature type="transmembrane region" description="Helical" evidence="12">
    <location>
        <begin position="20"/>
        <end position="38"/>
    </location>
</feature>
<dbReference type="GO" id="GO:0001405">
    <property type="term" value="C:PAM complex, Tim23 associated import motor"/>
    <property type="evidence" value="ECO:0007669"/>
    <property type="project" value="UniProtKB-UniRule"/>
</dbReference>
<comment type="subunit">
    <text evidence="12">Component of the PAM complex.</text>
</comment>
<evidence type="ECO:0000256" key="8">
    <source>
        <dbReference type="ARBA" id="ARBA00022989"/>
    </source>
</evidence>
<keyword evidence="8 12" id="KW-1133">Transmembrane helix</keyword>
<evidence type="ECO:0000256" key="12">
    <source>
        <dbReference type="RuleBase" id="RU367146"/>
    </source>
</evidence>